<reference evidence="1 2" key="1">
    <citation type="submission" date="2024-11" db="EMBL/GenBank/DDBJ databases">
        <authorList>
            <person name="Lucas J.A."/>
        </authorList>
    </citation>
    <scope>NUCLEOTIDE SEQUENCE [LARGE SCALE GENOMIC DNA]</scope>
    <source>
        <strain evidence="1 2">Z 5.4</strain>
    </source>
</reference>
<evidence type="ECO:0000313" key="2">
    <source>
        <dbReference type="Proteomes" id="UP001623041"/>
    </source>
</evidence>
<proteinExistence type="predicted"/>
<dbReference type="EMBL" id="JBJHQH010000002">
    <property type="protein sequence ID" value="MFK9090576.1"/>
    <property type="molecule type" value="Genomic_DNA"/>
</dbReference>
<gene>
    <name evidence="1" type="ORF">ACJEBI_03645</name>
</gene>
<sequence length="104" mass="12153">MIQQQGITDNRRYGKLYNFMEYKKVKPYFAKPIKITMGNPINDTYYLVKNIVYKGKQILAMKQKQDSNTIILVEAKIVDGQLIHISKLSEEFLGDVCVMFERTI</sequence>
<organism evidence="1 2">
    <name type="scientific">Bacillus salipaludis</name>
    <dbReference type="NCBI Taxonomy" id="2547811"/>
    <lineage>
        <taxon>Bacteria</taxon>
        <taxon>Bacillati</taxon>
        <taxon>Bacillota</taxon>
        <taxon>Bacilli</taxon>
        <taxon>Bacillales</taxon>
        <taxon>Bacillaceae</taxon>
        <taxon>Bacillus</taxon>
    </lineage>
</organism>
<name>A0ABW8REG0_9BACI</name>
<accession>A0ABW8REG0</accession>
<dbReference type="Proteomes" id="UP001623041">
    <property type="component" value="Unassembled WGS sequence"/>
</dbReference>
<evidence type="ECO:0000313" key="1">
    <source>
        <dbReference type="EMBL" id="MFK9090576.1"/>
    </source>
</evidence>
<protein>
    <submittedName>
        <fullName evidence="1">Uncharacterized protein</fullName>
    </submittedName>
</protein>
<keyword evidence="2" id="KW-1185">Reference proteome</keyword>
<comment type="caution">
    <text evidence="1">The sequence shown here is derived from an EMBL/GenBank/DDBJ whole genome shotgun (WGS) entry which is preliminary data.</text>
</comment>
<dbReference type="RefSeq" id="WP_406579260.1">
    <property type="nucleotide sequence ID" value="NZ_JBJHQH010000002.1"/>
</dbReference>